<keyword evidence="3" id="KW-0964">Secreted</keyword>
<dbReference type="SMART" id="SM01359">
    <property type="entry name" value="A2M_N_2"/>
    <property type="match status" value="1"/>
</dbReference>
<evidence type="ECO:0000256" key="6">
    <source>
        <dbReference type="ARBA" id="ARBA00022900"/>
    </source>
</evidence>
<dbReference type="Gene3D" id="2.60.40.1930">
    <property type="match status" value="1"/>
</dbReference>
<keyword evidence="5" id="KW-0732">Signal</keyword>
<dbReference type="Gene3D" id="2.60.40.690">
    <property type="entry name" value="Alpha-macroglobulin, receptor-binding domain"/>
    <property type="match status" value="1"/>
</dbReference>
<evidence type="ECO:0000313" key="12">
    <source>
        <dbReference type="EMBL" id="KAL3865378.1"/>
    </source>
</evidence>
<dbReference type="SUPFAM" id="SSF81296">
    <property type="entry name" value="E set domains"/>
    <property type="match status" value="1"/>
</dbReference>
<dbReference type="FunFam" id="2.60.40.1930:FF:000001">
    <property type="entry name" value="CD109 isoform 3"/>
    <property type="match status" value="1"/>
</dbReference>
<evidence type="ECO:0000259" key="9">
    <source>
        <dbReference type="SMART" id="SM01359"/>
    </source>
</evidence>
<proteinExistence type="inferred from homology"/>
<dbReference type="FunFam" id="1.50.10.20:FF:000001">
    <property type="entry name" value="CD109 isoform 1"/>
    <property type="match status" value="1"/>
</dbReference>
<dbReference type="InterPro" id="IPR047565">
    <property type="entry name" value="Alpha-macroglob_thiol-ester_cl"/>
</dbReference>
<evidence type="ECO:0000313" key="13">
    <source>
        <dbReference type="Proteomes" id="UP001634394"/>
    </source>
</evidence>
<accession>A0ABD3VXZ3</accession>
<evidence type="ECO:0000259" key="10">
    <source>
        <dbReference type="SMART" id="SM01360"/>
    </source>
</evidence>
<dbReference type="Pfam" id="PF07678">
    <property type="entry name" value="TED_complement"/>
    <property type="match status" value="1"/>
</dbReference>
<comment type="similarity">
    <text evidence="2">Belongs to the protease inhibitor I39 (alpha-2-macroglobulin) family.</text>
</comment>
<feature type="domain" description="Alpha-2-macroglobulin bait region" evidence="9">
    <location>
        <begin position="477"/>
        <end position="727"/>
    </location>
</feature>
<dbReference type="Gene3D" id="2.20.130.20">
    <property type="match status" value="1"/>
</dbReference>
<dbReference type="PANTHER" id="PTHR11412:SF171">
    <property type="entry name" value="PREGNANCY ZONE PROTEIN-LIKE PROTEIN"/>
    <property type="match status" value="1"/>
</dbReference>
<gene>
    <name evidence="12" type="ORF">ACJMK2_042770</name>
</gene>
<dbReference type="Pfam" id="PF17791">
    <property type="entry name" value="MG3"/>
    <property type="match status" value="1"/>
</dbReference>
<feature type="domain" description="Alpha-macroglobulin receptor-binding" evidence="11">
    <location>
        <begin position="1516"/>
        <end position="1604"/>
    </location>
</feature>
<dbReference type="SMART" id="SM01360">
    <property type="entry name" value="A2M"/>
    <property type="match status" value="1"/>
</dbReference>
<dbReference type="InterPro" id="IPR019742">
    <property type="entry name" value="MacrogloblnA2_CS"/>
</dbReference>
<dbReference type="SUPFAM" id="SSF48239">
    <property type="entry name" value="Terpenoid cyclases/Protein prenyltransferases"/>
    <property type="match status" value="1"/>
</dbReference>
<dbReference type="Gene3D" id="6.20.50.160">
    <property type="match status" value="1"/>
</dbReference>
<dbReference type="Gene3D" id="2.60.40.10">
    <property type="entry name" value="Immunoglobulins"/>
    <property type="match status" value="2"/>
</dbReference>
<dbReference type="InterPro" id="IPR041813">
    <property type="entry name" value="A2M_TED"/>
</dbReference>
<dbReference type="Pfam" id="PF01835">
    <property type="entry name" value="MG2"/>
    <property type="match status" value="1"/>
</dbReference>
<dbReference type="InterPro" id="IPR050473">
    <property type="entry name" value="A2M/Complement_sys"/>
</dbReference>
<dbReference type="Gene3D" id="2.60.120.1540">
    <property type="match status" value="1"/>
</dbReference>
<dbReference type="InterPro" id="IPR001599">
    <property type="entry name" value="Macroglobln_a2"/>
</dbReference>
<keyword evidence="6" id="KW-0722">Serine protease inhibitor</keyword>
<name>A0ABD3VXZ3_SINWO</name>
<evidence type="ECO:0000256" key="5">
    <source>
        <dbReference type="ARBA" id="ARBA00022729"/>
    </source>
</evidence>
<evidence type="ECO:0000256" key="8">
    <source>
        <dbReference type="ARBA" id="ARBA00023180"/>
    </source>
</evidence>
<dbReference type="InterPro" id="IPR041555">
    <property type="entry name" value="MG3"/>
</dbReference>
<dbReference type="GO" id="GO:0004867">
    <property type="term" value="F:serine-type endopeptidase inhibitor activity"/>
    <property type="evidence" value="ECO:0007669"/>
    <property type="project" value="UniProtKB-KW"/>
</dbReference>
<feature type="domain" description="Alpha-2-macroglobulin" evidence="10">
    <location>
        <begin position="878"/>
        <end position="968"/>
    </location>
</feature>
<comment type="subcellular location">
    <subcellularLocation>
        <location evidence="1">Secreted</location>
    </subcellularLocation>
</comment>
<dbReference type="PROSITE" id="PS00477">
    <property type="entry name" value="ALPHA_2_MACROGLOBULIN"/>
    <property type="match status" value="1"/>
</dbReference>
<dbReference type="Pfam" id="PF00207">
    <property type="entry name" value="A2M"/>
    <property type="match status" value="1"/>
</dbReference>
<reference evidence="12 13" key="1">
    <citation type="submission" date="2024-11" db="EMBL/GenBank/DDBJ databases">
        <title>Chromosome-level genome assembly of the freshwater bivalve Anodonta woodiana.</title>
        <authorList>
            <person name="Chen X."/>
        </authorList>
    </citation>
    <scope>NUCLEOTIDE SEQUENCE [LARGE SCALE GENOMIC DNA]</scope>
    <source>
        <strain evidence="12">MN2024</strain>
        <tissue evidence="12">Gills</tissue>
    </source>
</reference>
<keyword evidence="4" id="KW-0646">Protease inhibitor</keyword>
<evidence type="ECO:0000256" key="7">
    <source>
        <dbReference type="ARBA" id="ARBA00023157"/>
    </source>
</evidence>
<dbReference type="InterPro" id="IPR013783">
    <property type="entry name" value="Ig-like_fold"/>
</dbReference>
<dbReference type="SUPFAM" id="SSF49410">
    <property type="entry name" value="Alpha-macroglobulin receptor domain"/>
    <property type="match status" value="1"/>
</dbReference>
<dbReference type="Gene3D" id="2.60.40.1940">
    <property type="match status" value="1"/>
</dbReference>
<dbReference type="InterPro" id="IPR009048">
    <property type="entry name" value="A-macroglobulin_rcpt-bd"/>
</dbReference>
<protein>
    <submittedName>
        <fullName evidence="12">Uncharacterized protein</fullName>
    </submittedName>
</protein>
<sequence length="1779" mass="199719">EGFTINTEMTVEVGRRVTSYEAMLIKLILLLWMSCVKSEYLFTMPRSLRGGSQGKYCLTLRNLDHENPAGYNCQVALQFLTSERNIQEHIYAFNSTESDWSECVNFDAPNIGDQYTASITVHIDGKKLFSHEKTVDVWTAKNITLVQTDKPQYKPGQTVKFRILRMDYRLLPLTDLFELITIDNPGGVRVMQWKNVDASKGLVSLEMKLSDDPVLGTWNIKVHGADETIQSFKVEEYVLPKFEVKITPPKYLLPTTKSIMGKVCADYTYGQPVKGSLTMKVCFGPEYYPSYYREQPCVDIIETNFDGCHLFSISPSQLKLGKQGYPTWGSLKISATVRETATGIELNGTSTGPPLTNDPLKIDITDESDGYFKPGFPYKGKVSVTLPDGNPASNEVIRIKAEKYSLQYYWSREFTTDSSGIINFSLSNLGRDVYSLSLSATAVNYEKQTEMGSGLRVSTPNSYRTITQWFSPSLSYIYIPTIKDKVPCDSTVDLDVLYSTDGSSVNVFNFVVKSGDDVIHMVRKNVIFDAADTLMDILKFNPDEELDYHEKELTEAPKHPRPPFIVRQSPLPKVSEPAPVVEEEIIPKVFSPLGGGQKQDAEVQEEQVVPETVKPLGVEKTTDDGKIPKIKSSDEPVISDRIGHFKMPVPIKTSGSEVTVLVYYIRQDKEVVATSLNIPVESCFKNKVKMEFASTKVRPGEETMFRLQASPNSLCSVGMVDKSVNLMGGDHQLTPARVLDEVKKVQTGSRYHSYWLDDDKYCKKKNKNETVSKDEYHRYHHYSSGRPETKDSIEAFRSSKMLVVTDAVLETRPCSEPSPYYPIAYSSYFPETLRRVPGLPGARGMRLKTSARQEENIMEKKSVDVQVQTVVRSYFPETWLWDLHTIGNDGVVNVTTEIPHTITEWVGNTLCSNSKDGVGVSPMIGITVFQPFFLSFTLPYSAIRGENLPVLVTIFNYMTECLTMEVRMKETKDFRIQSVSGAILKMCVCGGESKSAKFHIVPLKVGEIDLEATAVSIEDDTTTCVNQIISKDGIGVQDGVRRKLLVEPEGIPQEYTKSFYLCPEGRLLSQDIDLPVAGDDKLVPDSQRAKVNVIGDIMGPTLSNLKDLLKMPYGCGEQNMASWSPNIYVLQYLTNTNQLTDAIQEEAKGYMRVGYQRQLKYRHHDGSYSAWGDNEYQNSTGSTWLTAFVVKSMAQSRPFIDIDSKDLNFSMQWLLKHQNRDGCIHNVGKVFSSYLKGGLGDGENVGGLTAFTLIALIEAGIDRNDPAVVNGFICLSKQQINADTYTLTVMAYAYTLYDVNSPKRGQIMAELESRTRVPNPGQKHWIRDEEEKKEKDSNDFYWRAPSAEVEMTAYVLMAYIAGGQEGAVSTAQPVVQWLTKQRNAQGGFSSTQDTVVALQALSMYATLVYQGGLDLSVRVDTPSKSYQTGINDSNSLVLTTWDLSPQTTKVNVQVHGKGCAMIQANMKYNIYKDEENETGQASFEVKVNVYRSRIDVDNCKKRTLRICARYALPSFSNMAIVEVKMVTGWIPIKSTVKELLAAKQIQKYEINPDNVDFYFDEFDSQERCFAFEVEQTDIVVSDPKPALIKVYDYYETKDSVMILYDIKTTCGTKEELPFNNKLEPYNPSIDDFMQRRLPMGIFEESGLAPSSAMTCPNCTNVIEANSNDFKKILCQAEAVYKASVGRKGKYAIKIHSNIKKGKKVLNSFVKPVMNSDCQCSLLNEKDRKAFILTSPSLLDTEAKELTLDARSTLISWSSSIEKLIHMVMKRSSTCEKLLS</sequence>
<comment type="caution">
    <text evidence="12">The sequence shown here is derived from an EMBL/GenBank/DDBJ whole genome shotgun (WGS) entry which is preliminary data.</text>
</comment>
<dbReference type="EMBL" id="JBJQND010000009">
    <property type="protein sequence ID" value="KAL3865378.1"/>
    <property type="molecule type" value="Genomic_DNA"/>
</dbReference>
<dbReference type="Gene3D" id="1.50.10.20">
    <property type="match status" value="1"/>
</dbReference>
<dbReference type="SMART" id="SM01361">
    <property type="entry name" value="A2M_recep"/>
    <property type="match status" value="1"/>
</dbReference>
<dbReference type="SMART" id="SM01419">
    <property type="entry name" value="Thiol-ester_cl"/>
    <property type="match status" value="1"/>
</dbReference>
<dbReference type="PANTHER" id="PTHR11412">
    <property type="entry name" value="MACROGLOBULIN / COMPLEMENT"/>
    <property type="match status" value="1"/>
</dbReference>
<evidence type="ECO:0000256" key="2">
    <source>
        <dbReference type="ARBA" id="ARBA00010952"/>
    </source>
</evidence>
<dbReference type="CDD" id="cd02897">
    <property type="entry name" value="A2M_2"/>
    <property type="match status" value="1"/>
</dbReference>
<dbReference type="InterPro" id="IPR002890">
    <property type="entry name" value="MG2"/>
</dbReference>
<dbReference type="Pfam" id="PF07677">
    <property type="entry name" value="A2M_recep"/>
    <property type="match status" value="1"/>
</dbReference>
<dbReference type="InterPro" id="IPR011625">
    <property type="entry name" value="A2M_N_BRD"/>
</dbReference>
<dbReference type="Pfam" id="PF17789">
    <property type="entry name" value="MG4"/>
    <property type="match status" value="1"/>
</dbReference>
<evidence type="ECO:0000256" key="4">
    <source>
        <dbReference type="ARBA" id="ARBA00022690"/>
    </source>
</evidence>
<evidence type="ECO:0000256" key="3">
    <source>
        <dbReference type="ARBA" id="ARBA00022525"/>
    </source>
</evidence>
<evidence type="ECO:0000256" key="1">
    <source>
        <dbReference type="ARBA" id="ARBA00004613"/>
    </source>
</evidence>
<keyword evidence="7" id="KW-1015">Disulfide bond</keyword>
<keyword evidence="8" id="KW-0325">Glycoprotein</keyword>
<feature type="non-terminal residue" evidence="12">
    <location>
        <position position="1"/>
    </location>
</feature>
<dbReference type="GO" id="GO:0005576">
    <property type="term" value="C:extracellular region"/>
    <property type="evidence" value="ECO:0007669"/>
    <property type="project" value="UniProtKB-SubCell"/>
</dbReference>
<dbReference type="InterPro" id="IPR008930">
    <property type="entry name" value="Terpenoid_cyclase/PrenylTrfase"/>
</dbReference>
<evidence type="ECO:0000259" key="11">
    <source>
        <dbReference type="SMART" id="SM01361"/>
    </source>
</evidence>
<dbReference type="InterPro" id="IPR011626">
    <property type="entry name" value="Alpha-macroglobulin_TED"/>
</dbReference>
<dbReference type="Proteomes" id="UP001634394">
    <property type="component" value="Unassembled WGS sequence"/>
</dbReference>
<keyword evidence="13" id="KW-1185">Reference proteome</keyword>
<dbReference type="InterPro" id="IPR036595">
    <property type="entry name" value="A-macroglobulin_rcpt-bd_sf"/>
</dbReference>
<organism evidence="12 13">
    <name type="scientific">Sinanodonta woodiana</name>
    <name type="common">Chinese pond mussel</name>
    <name type="synonym">Anodonta woodiana</name>
    <dbReference type="NCBI Taxonomy" id="1069815"/>
    <lineage>
        <taxon>Eukaryota</taxon>
        <taxon>Metazoa</taxon>
        <taxon>Spiralia</taxon>
        <taxon>Lophotrochozoa</taxon>
        <taxon>Mollusca</taxon>
        <taxon>Bivalvia</taxon>
        <taxon>Autobranchia</taxon>
        <taxon>Heteroconchia</taxon>
        <taxon>Palaeoheterodonta</taxon>
        <taxon>Unionida</taxon>
        <taxon>Unionoidea</taxon>
        <taxon>Unionidae</taxon>
        <taxon>Unioninae</taxon>
        <taxon>Sinanodonta</taxon>
    </lineage>
</organism>
<dbReference type="InterPro" id="IPR040839">
    <property type="entry name" value="MG4"/>
</dbReference>
<dbReference type="InterPro" id="IPR014756">
    <property type="entry name" value="Ig_E-set"/>
</dbReference>
<dbReference type="Pfam" id="PF07703">
    <property type="entry name" value="A2M_BRD"/>
    <property type="match status" value="1"/>
</dbReference>